<dbReference type="InterPro" id="IPR046537">
    <property type="entry name" value="DUF6602"/>
</dbReference>
<accession>A0A0E3ZZR7</accession>
<protein>
    <recommendedName>
        <fullName evidence="1">DUF6602 domain-containing protein</fullName>
    </recommendedName>
</protein>
<reference evidence="2 3" key="1">
    <citation type="journal article" date="2014" name="Curr. Microbiol.">
        <title>Spirosoma radiotolerans sp. nov., a gamma-radiation-resistant bacterium isolated from gamma ray-irradiated soil.</title>
        <authorList>
            <person name="Lee J.J."/>
            <person name="Srinivasan S."/>
            <person name="Lim S."/>
            <person name="Joe M."/>
            <person name="Im S."/>
            <person name="Bae S.I."/>
            <person name="Park K.R."/>
            <person name="Han J.H."/>
            <person name="Park S.H."/>
            <person name="Joo B.M."/>
            <person name="Park S.J."/>
            <person name="Kim M.K."/>
        </authorList>
    </citation>
    <scope>NUCLEOTIDE SEQUENCE [LARGE SCALE GENOMIC DNA]</scope>
    <source>
        <strain evidence="2 3">DG5A</strain>
    </source>
</reference>
<proteinExistence type="predicted"/>
<dbReference type="HOGENOM" id="CLU_771398_0_0_10"/>
<dbReference type="PATRIC" id="fig|1379870.5.peg.5221"/>
<evidence type="ECO:0000313" key="3">
    <source>
        <dbReference type="Proteomes" id="UP000033054"/>
    </source>
</evidence>
<gene>
    <name evidence="2" type="ORF">SD10_24125</name>
</gene>
<feature type="domain" description="DUF6602" evidence="1">
    <location>
        <begin position="57"/>
        <end position="150"/>
    </location>
</feature>
<evidence type="ECO:0000313" key="2">
    <source>
        <dbReference type="EMBL" id="AKD57524.1"/>
    </source>
</evidence>
<dbReference type="Pfam" id="PF20247">
    <property type="entry name" value="DUF6602"/>
    <property type="match status" value="1"/>
</dbReference>
<dbReference type="AlphaFoldDB" id="A0A0E3ZZR7"/>
<dbReference type="RefSeq" id="WP_046577433.1">
    <property type="nucleotide sequence ID" value="NZ_CP010429.1"/>
</dbReference>
<dbReference type="KEGG" id="srd:SD10_24125"/>
<keyword evidence="3" id="KW-1185">Reference proteome</keyword>
<dbReference type="EMBL" id="CP010429">
    <property type="protein sequence ID" value="AKD57524.1"/>
    <property type="molecule type" value="Genomic_DNA"/>
</dbReference>
<organism evidence="2 3">
    <name type="scientific">Spirosoma radiotolerans</name>
    <dbReference type="NCBI Taxonomy" id="1379870"/>
    <lineage>
        <taxon>Bacteria</taxon>
        <taxon>Pseudomonadati</taxon>
        <taxon>Bacteroidota</taxon>
        <taxon>Cytophagia</taxon>
        <taxon>Cytophagales</taxon>
        <taxon>Cytophagaceae</taxon>
        <taxon>Spirosoma</taxon>
    </lineage>
</organism>
<dbReference type="Proteomes" id="UP000033054">
    <property type="component" value="Chromosome"/>
</dbReference>
<evidence type="ECO:0000259" key="1">
    <source>
        <dbReference type="Pfam" id="PF20247"/>
    </source>
</evidence>
<name>A0A0E3ZZR7_9BACT</name>
<dbReference type="OrthoDB" id="337432at2"/>
<sequence length="359" mass="41553">MKQDKSIVNKKSEKSIHKMIAEVDGVCQEWIHNENYFQADRFAKKLKAETDWFERIIKHQPSVGQFYEYILKAQLKEFLPEKYNIGTGFVYDIAEQKHSQQLDIVIYESNNKAPIYKMGDFVIIEPSEVITVCEVKKTLKKSDVKKLIQNNLLANTGSYPNEEHGIQYINLFAFNSSVKADALVKMMLIEMNSILENFIKWSDNDKQLFIPIPYLTLPNIFLFNEGKIVKSRLSAPKAGPFKIEILIEELGIEGISGDFLLTCTAYNQSTGKGNFIGSNLRIVAINKKEYFTVSIFLVNIFSMAEIRNHFLEEKEKVENFLVSQKKPYRVFLPKKLPLVGFKSFEEFTKDRRVIFDSSY</sequence>
<dbReference type="CDD" id="cd21173">
    <property type="entry name" value="NucC-like"/>
    <property type="match status" value="1"/>
</dbReference>